<dbReference type="InterPro" id="IPR059173">
    <property type="entry name" value="TraA_dom"/>
</dbReference>
<evidence type="ECO:0000256" key="1">
    <source>
        <dbReference type="SAM" id="Phobius"/>
    </source>
</evidence>
<evidence type="ECO:0000313" key="3">
    <source>
        <dbReference type="Proteomes" id="UP001445268"/>
    </source>
</evidence>
<keyword evidence="1" id="KW-0812">Transmembrane</keyword>
<feature type="transmembrane region" description="Helical" evidence="1">
    <location>
        <begin position="56"/>
        <end position="79"/>
    </location>
</feature>
<geneLocation type="plasmid" evidence="2 3">
    <name>unnamed2</name>
</geneLocation>
<sequence>MSAMTQSVEGMSAQAKRTLVFAAAAFMVLIFMVMPDIAWAGNEGTEFDEIWDLLAGWVQGTLGRIISLIMIIVGVVYGIRQQNIMAFVMGPAAGIGLYYSPSLIQGLVGAGIVL</sequence>
<accession>A0ABZ3E8U8</accession>
<dbReference type="EMBL" id="CP152382">
    <property type="protein sequence ID" value="XAF56126.1"/>
    <property type="molecule type" value="Genomic_DNA"/>
</dbReference>
<evidence type="ECO:0000313" key="2">
    <source>
        <dbReference type="EMBL" id="XAF56126.1"/>
    </source>
</evidence>
<keyword evidence="3" id="KW-1185">Reference proteome</keyword>
<protein>
    <submittedName>
        <fullName evidence="2">TraA family conjugative transfer protein</fullName>
    </submittedName>
</protein>
<dbReference type="Proteomes" id="UP001445268">
    <property type="component" value="Plasmid unnamed2"/>
</dbReference>
<keyword evidence="1" id="KW-0472">Membrane</keyword>
<dbReference type="NCBIfam" id="NF041281">
    <property type="entry name" value="TraA_gammapb"/>
    <property type="match status" value="1"/>
</dbReference>
<proteinExistence type="predicted"/>
<name>A0ABZ3E8U8_9GAMM</name>
<keyword evidence="2" id="KW-0614">Plasmid</keyword>
<dbReference type="RefSeq" id="WP_342632674.1">
    <property type="nucleotide sequence ID" value="NZ_CP152382.1"/>
</dbReference>
<reference evidence="2 3" key="1">
    <citation type="submission" date="2024-04" db="EMBL/GenBank/DDBJ databases">
        <title>Marinobacter sp. SBY-1.</title>
        <authorList>
            <person name="Pan C."/>
        </authorList>
    </citation>
    <scope>NUCLEOTIDE SEQUENCE [LARGE SCALE GENOMIC DNA]</scope>
    <source>
        <strain evidence="2 3">SBY-1</strain>
        <plasmid evidence="2 3">unnamed2</plasmid>
    </source>
</reference>
<gene>
    <name evidence="2" type="primary">traA</name>
    <name evidence="2" type="ORF">AAGT77_20445</name>
</gene>
<organism evidence="2 3">
    <name type="scientific">Marinobacter alkaliphilus</name>
    <dbReference type="NCBI Taxonomy" id="254719"/>
    <lineage>
        <taxon>Bacteria</taxon>
        <taxon>Pseudomonadati</taxon>
        <taxon>Pseudomonadota</taxon>
        <taxon>Gammaproteobacteria</taxon>
        <taxon>Pseudomonadales</taxon>
        <taxon>Marinobacteraceae</taxon>
        <taxon>Marinobacter</taxon>
    </lineage>
</organism>
<keyword evidence="1" id="KW-1133">Transmembrane helix</keyword>